<dbReference type="InterPro" id="IPR000866">
    <property type="entry name" value="AhpC/TSA"/>
</dbReference>
<protein>
    <submittedName>
        <fullName evidence="3">DipZ protein</fullName>
    </submittedName>
</protein>
<proteinExistence type="predicted"/>
<gene>
    <name evidence="3" type="ORF">AVDCRST_MAG83-1127</name>
</gene>
<dbReference type="Pfam" id="PF17991">
    <property type="entry name" value="Thioredoxin_10"/>
    <property type="match status" value="1"/>
</dbReference>
<evidence type="ECO:0000256" key="1">
    <source>
        <dbReference type="SAM" id="MobiDB-lite"/>
    </source>
</evidence>
<dbReference type="RefSeq" id="WP_294565947.1">
    <property type="nucleotide sequence ID" value="NZ_CADCTE010000067.1"/>
</dbReference>
<reference evidence="3" key="1">
    <citation type="submission" date="2020-02" db="EMBL/GenBank/DDBJ databases">
        <authorList>
            <person name="Meier V. D."/>
        </authorList>
    </citation>
    <scope>NUCLEOTIDE SEQUENCE</scope>
    <source>
        <strain evidence="3">AVDCRST_MAG83</strain>
    </source>
</reference>
<dbReference type="Gene3D" id="3.40.30.10">
    <property type="entry name" value="Glutaredoxin"/>
    <property type="match status" value="1"/>
</dbReference>
<dbReference type="PANTHER" id="PTHR42852:SF13">
    <property type="entry name" value="PROTEIN DIPZ"/>
    <property type="match status" value="1"/>
</dbReference>
<accession>A0A6J4HTH6</accession>
<dbReference type="Gene3D" id="2.60.120.260">
    <property type="entry name" value="Galactose-binding domain-like"/>
    <property type="match status" value="1"/>
</dbReference>
<dbReference type="InterPro" id="IPR050553">
    <property type="entry name" value="Thioredoxin_ResA/DsbE_sf"/>
</dbReference>
<dbReference type="GO" id="GO:0016491">
    <property type="term" value="F:oxidoreductase activity"/>
    <property type="evidence" value="ECO:0007669"/>
    <property type="project" value="InterPro"/>
</dbReference>
<dbReference type="AlphaFoldDB" id="A0A6J4HTH6"/>
<organism evidence="3">
    <name type="scientific">uncultured Arthrobacter sp</name>
    <dbReference type="NCBI Taxonomy" id="114050"/>
    <lineage>
        <taxon>Bacteria</taxon>
        <taxon>Bacillati</taxon>
        <taxon>Actinomycetota</taxon>
        <taxon>Actinomycetes</taxon>
        <taxon>Micrococcales</taxon>
        <taxon>Micrococcaceae</taxon>
        <taxon>Arthrobacter</taxon>
        <taxon>environmental samples</taxon>
    </lineage>
</organism>
<dbReference type="PANTHER" id="PTHR42852">
    <property type="entry name" value="THIOL:DISULFIDE INTERCHANGE PROTEIN DSBE"/>
    <property type="match status" value="1"/>
</dbReference>
<dbReference type="InterPro" id="IPR013766">
    <property type="entry name" value="Thioredoxin_domain"/>
</dbReference>
<dbReference type="InterPro" id="IPR036249">
    <property type="entry name" value="Thioredoxin-like_sf"/>
</dbReference>
<feature type="region of interest" description="Disordered" evidence="1">
    <location>
        <begin position="1"/>
        <end position="31"/>
    </location>
</feature>
<name>A0A6J4HTH6_9MICC</name>
<evidence type="ECO:0000259" key="2">
    <source>
        <dbReference type="PROSITE" id="PS51352"/>
    </source>
</evidence>
<dbReference type="PROSITE" id="PS51352">
    <property type="entry name" value="THIOREDOXIN_2"/>
    <property type="match status" value="1"/>
</dbReference>
<dbReference type="EMBL" id="CADCTE010000067">
    <property type="protein sequence ID" value="CAA9230631.1"/>
    <property type="molecule type" value="Genomic_DNA"/>
</dbReference>
<dbReference type="SUPFAM" id="SSF52833">
    <property type="entry name" value="Thioredoxin-like"/>
    <property type="match status" value="1"/>
</dbReference>
<evidence type="ECO:0000313" key="3">
    <source>
        <dbReference type="EMBL" id="CAA9230631.1"/>
    </source>
</evidence>
<dbReference type="GO" id="GO:0016209">
    <property type="term" value="F:antioxidant activity"/>
    <property type="evidence" value="ECO:0007669"/>
    <property type="project" value="InterPro"/>
</dbReference>
<dbReference type="Pfam" id="PF00578">
    <property type="entry name" value="AhpC-TSA"/>
    <property type="match status" value="1"/>
</dbReference>
<feature type="domain" description="Thioredoxin" evidence="2">
    <location>
        <begin position="23"/>
        <end position="173"/>
    </location>
</feature>
<dbReference type="InterPro" id="IPR041017">
    <property type="entry name" value="Thioredoxin_10"/>
</dbReference>
<sequence>MTSEDDFPENLSNDVGPAESPAVQPGGRLPDEESFSFAGATEWLNSPPLTGAALRGRVVLVNFWTYTCINWLRALPYVRAWEEAYRRHGLVVIGVHSPEFSFEHDVGNVRPAMEALSIGYPVAVDNSFRVWRSFDNHYWPAVYLVDARGRLRHTSFGEGDYEETEAALRRLLAEAGSADPGPAVGPVTGAGIEAAADWNTLRSAETYLGYQRTSGFASPGGLAADRLHAYSAPSRLRRGQWALVGDWTAGAEATVSEAPGGRLLCRFHARDLHLVAAPAALGSAVRLRVLLDGREPGPDSGLDLDEAGYGTITGPGLYQLLRRSGPGIEGTAEIEFLDPGTGVYCFTFG</sequence>